<dbReference type="EMBL" id="JAFNEN010000547">
    <property type="protein sequence ID" value="KAG8180824.1"/>
    <property type="molecule type" value="Genomic_DNA"/>
</dbReference>
<evidence type="ECO:0000256" key="8">
    <source>
        <dbReference type="ARBA" id="ARBA00023242"/>
    </source>
</evidence>
<dbReference type="PROSITE" id="PS00028">
    <property type="entry name" value="ZINC_FINGER_C2H2_1"/>
    <property type="match status" value="3"/>
</dbReference>
<evidence type="ECO:0000313" key="12">
    <source>
        <dbReference type="Proteomes" id="UP000827092"/>
    </source>
</evidence>
<evidence type="ECO:0000313" key="11">
    <source>
        <dbReference type="EMBL" id="KAG8180824.1"/>
    </source>
</evidence>
<dbReference type="InterPro" id="IPR013087">
    <property type="entry name" value="Znf_C2H2_type"/>
</dbReference>
<keyword evidence="2" id="KW-0479">Metal-binding</keyword>
<name>A0AAV6U9E9_9ARAC</name>
<evidence type="ECO:0000256" key="6">
    <source>
        <dbReference type="ARBA" id="ARBA00023015"/>
    </source>
</evidence>
<feature type="domain" description="C2H2-type" evidence="10">
    <location>
        <begin position="58"/>
        <end position="85"/>
    </location>
</feature>
<reference evidence="11 12" key="1">
    <citation type="journal article" date="2022" name="Nat. Ecol. Evol.">
        <title>A masculinizing supergene underlies an exaggerated male reproductive morph in a spider.</title>
        <authorList>
            <person name="Hendrickx F."/>
            <person name="De Corte Z."/>
            <person name="Sonet G."/>
            <person name="Van Belleghem S.M."/>
            <person name="Kostlbacher S."/>
            <person name="Vangestel C."/>
        </authorList>
    </citation>
    <scope>NUCLEOTIDE SEQUENCE [LARGE SCALE GENOMIC DNA]</scope>
    <source>
        <strain evidence="11">W744_W776</strain>
    </source>
</reference>
<dbReference type="GO" id="GO:0005634">
    <property type="term" value="C:nucleus"/>
    <property type="evidence" value="ECO:0007669"/>
    <property type="project" value="UniProtKB-SubCell"/>
</dbReference>
<accession>A0AAV6U9E9</accession>
<dbReference type="Gene3D" id="3.30.160.60">
    <property type="entry name" value="Classic Zinc Finger"/>
    <property type="match status" value="3"/>
</dbReference>
<evidence type="ECO:0000256" key="9">
    <source>
        <dbReference type="PROSITE-ProRule" id="PRU00042"/>
    </source>
</evidence>
<proteinExistence type="predicted"/>
<dbReference type="GO" id="GO:0000981">
    <property type="term" value="F:DNA-binding transcription factor activity, RNA polymerase II-specific"/>
    <property type="evidence" value="ECO:0007669"/>
    <property type="project" value="TreeGrafter"/>
</dbReference>
<keyword evidence="7" id="KW-0804">Transcription</keyword>
<keyword evidence="8" id="KW-0539">Nucleus</keyword>
<evidence type="ECO:0000256" key="2">
    <source>
        <dbReference type="ARBA" id="ARBA00022723"/>
    </source>
</evidence>
<dbReference type="Proteomes" id="UP000827092">
    <property type="component" value="Unassembled WGS sequence"/>
</dbReference>
<dbReference type="InterPro" id="IPR036236">
    <property type="entry name" value="Znf_C2H2_sf"/>
</dbReference>
<comment type="subcellular location">
    <subcellularLocation>
        <location evidence="1">Nucleus</location>
    </subcellularLocation>
</comment>
<evidence type="ECO:0000256" key="5">
    <source>
        <dbReference type="ARBA" id="ARBA00022833"/>
    </source>
</evidence>
<dbReference type="Pfam" id="PF23611">
    <property type="entry name" value="zf-C2H2_16"/>
    <property type="match status" value="1"/>
</dbReference>
<evidence type="ECO:0000259" key="10">
    <source>
        <dbReference type="PROSITE" id="PS50157"/>
    </source>
</evidence>
<dbReference type="InterPro" id="IPR056438">
    <property type="entry name" value="Znf-C2H2_CTCF"/>
</dbReference>
<keyword evidence="4 9" id="KW-0863">Zinc-finger</keyword>
<dbReference type="Pfam" id="PF00096">
    <property type="entry name" value="zf-C2H2"/>
    <property type="match status" value="1"/>
</dbReference>
<gene>
    <name evidence="11" type="ORF">JTE90_005911</name>
</gene>
<dbReference type="SUPFAM" id="SSF57667">
    <property type="entry name" value="beta-beta-alpha zinc fingers"/>
    <property type="match status" value="2"/>
</dbReference>
<evidence type="ECO:0000256" key="7">
    <source>
        <dbReference type="ARBA" id="ARBA00023163"/>
    </source>
</evidence>
<comment type="caution">
    <text evidence="11">The sequence shown here is derived from an EMBL/GenBank/DDBJ whole genome shotgun (WGS) entry which is preliminary data.</text>
</comment>
<dbReference type="PROSITE" id="PS50157">
    <property type="entry name" value="ZINC_FINGER_C2H2_2"/>
    <property type="match status" value="3"/>
</dbReference>
<dbReference type="AlphaFoldDB" id="A0AAV6U9E9"/>
<evidence type="ECO:0000256" key="1">
    <source>
        <dbReference type="ARBA" id="ARBA00004123"/>
    </source>
</evidence>
<feature type="domain" description="C2H2-type" evidence="10">
    <location>
        <begin position="30"/>
        <end position="57"/>
    </location>
</feature>
<dbReference type="PANTHER" id="PTHR14196">
    <property type="entry name" value="ODD-SKIPPED - RELATED"/>
    <property type="match status" value="1"/>
</dbReference>
<dbReference type="GO" id="GO:0000977">
    <property type="term" value="F:RNA polymerase II transcription regulatory region sequence-specific DNA binding"/>
    <property type="evidence" value="ECO:0007669"/>
    <property type="project" value="TreeGrafter"/>
</dbReference>
<dbReference type="GO" id="GO:0008270">
    <property type="term" value="F:zinc ion binding"/>
    <property type="evidence" value="ECO:0007669"/>
    <property type="project" value="UniProtKB-KW"/>
</dbReference>
<feature type="domain" description="C2H2-type" evidence="10">
    <location>
        <begin position="86"/>
        <end position="110"/>
    </location>
</feature>
<keyword evidence="3" id="KW-0677">Repeat</keyword>
<dbReference type="SMART" id="SM00355">
    <property type="entry name" value="ZnF_C2H2"/>
    <property type="match status" value="3"/>
</dbReference>
<protein>
    <recommendedName>
        <fullName evidence="10">C2H2-type domain-containing protein</fullName>
    </recommendedName>
</protein>
<keyword evidence="5" id="KW-0862">Zinc</keyword>
<keyword evidence="6" id="KW-0805">Transcription regulation</keyword>
<dbReference type="PANTHER" id="PTHR14196:SF0">
    <property type="entry name" value="PROTEIN BOWEL"/>
    <property type="match status" value="1"/>
</dbReference>
<sequence length="110" mass="12841">MNGSNTRRPELSDATRGIVENAFRADGQVYVCPFCEYSCLNKVNFECHVITHTGERPYRCSLCSKGFTQKHNLQYHMLIHRGLKPFKCATCSQGFRRSYCLKMHREKHQH</sequence>
<organism evidence="11 12">
    <name type="scientific">Oedothorax gibbosus</name>
    <dbReference type="NCBI Taxonomy" id="931172"/>
    <lineage>
        <taxon>Eukaryota</taxon>
        <taxon>Metazoa</taxon>
        <taxon>Ecdysozoa</taxon>
        <taxon>Arthropoda</taxon>
        <taxon>Chelicerata</taxon>
        <taxon>Arachnida</taxon>
        <taxon>Araneae</taxon>
        <taxon>Araneomorphae</taxon>
        <taxon>Entelegynae</taxon>
        <taxon>Araneoidea</taxon>
        <taxon>Linyphiidae</taxon>
        <taxon>Erigoninae</taxon>
        <taxon>Oedothorax</taxon>
    </lineage>
</organism>
<dbReference type="FunFam" id="3.30.160.60:FF:001289">
    <property type="entry name" value="Zinc finger protein 574"/>
    <property type="match status" value="1"/>
</dbReference>
<evidence type="ECO:0000256" key="4">
    <source>
        <dbReference type="ARBA" id="ARBA00022771"/>
    </source>
</evidence>
<dbReference type="InterPro" id="IPR050717">
    <property type="entry name" value="C2H2-ZF_Transcription_Reg"/>
</dbReference>
<evidence type="ECO:0000256" key="3">
    <source>
        <dbReference type="ARBA" id="ARBA00022737"/>
    </source>
</evidence>
<keyword evidence="12" id="KW-1185">Reference proteome</keyword>